<dbReference type="Proteomes" id="UP000199205">
    <property type="component" value="Unassembled WGS sequence"/>
</dbReference>
<dbReference type="Proteomes" id="UP000565576">
    <property type="component" value="Unassembled WGS sequence"/>
</dbReference>
<organism evidence="2 3">
    <name type="scientific">Rhizobium lusitanum</name>
    <dbReference type="NCBI Taxonomy" id="293958"/>
    <lineage>
        <taxon>Bacteria</taxon>
        <taxon>Pseudomonadati</taxon>
        <taxon>Pseudomonadota</taxon>
        <taxon>Alphaproteobacteria</taxon>
        <taxon>Hyphomicrobiales</taxon>
        <taxon>Rhizobiaceae</taxon>
        <taxon>Rhizobium/Agrobacterium group</taxon>
        <taxon>Rhizobium</taxon>
    </lineage>
</organism>
<evidence type="ECO:0000313" key="2">
    <source>
        <dbReference type="EMBL" id="SCB51535.1"/>
    </source>
</evidence>
<accession>A0A1C3XH90</accession>
<sequence length="41" mass="4826">MARDVEIYAQKPFSKLPVDLRKEVLQKISKRLHYVALLART</sequence>
<dbReference type="AlphaFoldDB" id="A0A1C3XH90"/>
<dbReference type="EMBL" id="JACHBG010000034">
    <property type="protein sequence ID" value="MBB6489233.1"/>
    <property type="molecule type" value="Genomic_DNA"/>
</dbReference>
<name>A0A1C3XH90_9HYPH</name>
<dbReference type="EMBL" id="FMAF01000040">
    <property type="protein sequence ID" value="SCB51535.1"/>
    <property type="molecule type" value="Genomic_DNA"/>
</dbReference>
<protein>
    <submittedName>
        <fullName evidence="2">Uncharacterized protein</fullName>
    </submittedName>
</protein>
<reference evidence="1 4" key="2">
    <citation type="submission" date="2020-08" db="EMBL/GenBank/DDBJ databases">
        <title>Genomic Encyclopedia of Type Strains, Phase IV (KMG-V): Genome sequencing to study the core and pangenomes of soil and plant-associated prokaryotes.</title>
        <authorList>
            <person name="Whitman W."/>
        </authorList>
    </citation>
    <scope>NUCLEOTIDE SEQUENCE [LARGE SCALE GENOMIC DNA]</scope>
    <source>
        <strain evidence="1 4">SEMIA 4060</strain>
    </source>
</reference>
<evidence type="ECO:0000313" key="4">
    <source>
        <dbReference type="Proteomes" id="UP000565576"/>
    </source>
</evidence>
<reference evidence="2 3" key="1">
    <citation type="submission" date="2016-08" db="EMBL/GenBank/DDBJ databases">
        <authorList>
            <person name="Seilhamer J.J."/>
        </authorList>
    </citation>
    <scope>NUCLEOTIDE SEQUENCE [LARGE SCALE GENOMIC DNA]</scope>
    <source>
        <strain evidence="2 3">P1-7</strain>
    </source>
</reference>
<evidence type="ECO:0000313" key="1">
    <source>
        <dbReference type="EMBL" id="MBB6489233.1"/>
    </source>
</evidence>
<gene>
    <name evidence="2" type="ORF">GA0061101_14035</name>
    <name evidence="1" type="ORF">GGD46_006560</name>
</gene>
<proteinExistence type="predicted"/>
<evidence type="ECO:0000313" key="3">
    <source>
        <dbReference type="Proteomes" id="UP000199205"/>
    </source>
</evidence>